<comment type="caution">
    <text evidence="3">The sequence shown here is derived from an EMBL/GenBank/DDBJ whole genome shotgun (WGS) entry which is preliminary data.</text>
</comment>
<evidence type="ECO:0000313" key="4">
    <source>
        <dbReference type="Proteomes" id="UP000233387"/>
    </source>
</evidence>
<dbReference type="AlphaFoldDB" id="A0A2N3IK08"/>
<dbReference type="OrthoDB" id="9812355at2"/>
<keyword evidence="4" id="KW-1185">Reference proteome</keyword>
<feature type="region of interest" description="Disordered" evidence="1">
    <location>
        <begin position="87"/>
        <end position="163"/>
    </location>
</feature>
<reference evidence="3 4" key="1">
    <citation type="submission" date="2017-06" db="EMBL/GenBank/DDBJ databases">
        <title>Raineya orbicola gen. nov., sp. nov. a slightly thermophilic bacterium of the phylum Bacteroidetes and the description of Raineyaceae fam. nov.</title>
        <authorList>
            <person name="Albuquerque L."/>
            <person name="Polonia A.R.M."/>
            <person name="Barroso C."/>
            <person name="Froufe H.J.C."/>
            <person name="Lage O."/>
            <person name="Lobo-Da-Cunha A."/>
            <person name="Egas C."/>
            <person name="Da Costa M.S."/>
        </authorList>
    </citation>
    <scope>NUCLEOTIDE SEQUENCE [LARGE SCALE GENOMIC DNA]</scope>
    <source>
        <strain evidence="3 4">SPSPC-11</strain>
    </source>
</reference>
<feature type="compositionally biased region" description="Polar residues" evidence="1">
    <location>
        <begin position="111"/>
        <end position="163"/>
    </location>
</feature>
<feature type="domain" description="TonB C-terminal" evidence="2">
    <location>
        <begin position="175"/>
        <end position="254"/>
    </location>
</feature>
<protein>
    <submittedName>
        <fullName evidence="3">Gram-negative bacterial tonB protein</fullName>
    </submittedName>
</protein>
<feature type="compositionally biased region" description="Basic and acidic residues" evidence="1">
    <location>
        <begin position="98"/>
        <end position="110"/>
    </location>
</feature>
<evidence type="ECO:0000259" key="2">
    <source>
        <dbReference type="Pfam" id="PF03544"/>
    </source>
</evidence>
<evidence type="ECO:0000313" key="3">
    <source>
        <dbReference type="EMBL" id="PKQ70670.1"/>
    </source>
</evidence>
<dbReference type="Proteomes" id="UP000233387">
    <property type="component" value="Unassembled WGS sequence"/>
</dbReference>
<sequence>MLFELTEIIFENRNKLYGAYYLRKNYHKALTIGFLTNLPLILLLALDVKFFSKSNSPTTSKPQGQEFMLQVQEVELQDINFEETPILLLPQTPPPPKNETEPQKNSEKNTENNQEISVVEDITQNKTPQNEKGSTSTENKPNKDTLPNSTSSESNHNEPAQTYSPDMWSVYVKKNLRYPPQALRERKECNVFVAVVIDETGKMEIDKERANFSCEEYFNEEVRRLIANAPRFIVFDASGKPQKKKLMLKIPFELPKN</sequence>
<proteinExistence type="predicted"/>
<accession>A0A2N3IK08</accession>
<dbReference type="EMBL" id="NKXO01000003">
    <property type="protein sequence ID" value="PKQ70670.1"/>
    <property type="molecule type" value="Genomic_DNA"/>
</dbReference>
<organism evidence="3 4">
    <name type="scientific">Raineya orbicola</name>
    <dbReference type="NCBI Taxonomy" id="2016530"/>
    <lineage>
        <taxon>Bacteria</taxon>
        <taxon>Pseudomonadati</taxon>
        <taxon>Bacteroidota</taxon>
        <taxon>Cytophagia</taxon>
        <taxon>Cytophagales</taxon>
        <taxon>Raineyaceae</taxon>
        <taxon>Raineya</taxon>
    </lineage>
</organism>
<dbReference type="GO" id="GO:0055085">
    <property type="term" value="P:transmembrane transport"/>
    <property type="evidence" value="ECO:0007669"/>
    <property type="project" value="InterPro"/>
</dbReference>
<dbReference type="RefSeq" id="WP_101357476.1">
    <property type="nucleotide sequence ID" value="NZ_NKXO01000003.1"/>
</dbReference>
<dbReference type="Pfam" id="PF03544">
    <property type="entry name" value="TonB_C"/>
    <property type="match status" value="1"/>
</dbReference>
<gene>
    <name evidence="3" type="ORF">Rain11_0207</name>
</gene>
<evidence type="ECO:0000256" key="1">
    <source>
        <dbReference type="SAM" id="MobiDB-lite"/>
    </source>
</evidence>
<dbReference type="InterPro" id="IPR037682">
    <property type="entry name" value="TonB_C"/>
</dbReference>
<dbReference type="SUPFAM" id="SSF74653">
    <property type="entry name" value="TolA/TonB C-terminal domain"/>
    <property type="match status" value="1"/>
</dbReference>
<name>A0A2N3IK08_9BACT</name>
<dbReference type="Gene3D" id="3.30.1150.10">
    <property type="match status" value="1"/>
</dbReference>